<name>K9UQ35_CHAP6</name>
<evidence type="ECO:0000313" key="4">
    <source>
        <dbReference type="Proteomes" id="UP000010366"/>
    </source>
</evidence>
<reference evidence="3 4" key="1">
    <citation type="submission" date="2012-05" db="EMBL/GenBank/DDBJ databases">
        <title>Noncontiguous Finished plasmid 1 of genome of Chamaesiphon sp. PCC 6605.</title>
        <authorList>
            <consortium name="US DOE Joint Genome Institute"/>
            <person name="Gugger M."/>
            <person name="Coursin T."/>
            <person name="Rippka R."/>
            <person name="Tandeau De Marsac N."/>
            <person name="Huntemann M."/>
            <person name="Wei C.-L."/>
            <person name="Han J."/>
            <person name="Detter J.C."/>
            <person name="Han C."/>
            <person name="Tapia R."/>
            <person name="Chen A."/>
            <person name="Kyrpides N."/>
            <person name="Mavromatis K."/>
            <person name="Markowitz V."/>
            <person name="Szeto E."/>
            <person name="Ivanova N."/>
            <person name="Pagani I."/>
            <person name="Pati A."/>
            <person name="Goodwin L."/>
            <person name="Nordberg H.P."/>
            <person name="Cantor M.N."/>
            <person name="Hua S.X."/>
            <person name="Woyke T."/>
            <person name="Kerfeld C.A."/>
        </authorList>
    </citation>
    <scope>NUCLEOTIDE SEQUENCE [LARGE SCALE GENOMIC DNA]</scope>
    <source>
        <strain evidence="4">ATCC 27169 / PCC 6605</strain>
        <plasmid evidence="4">Plasmid pCHA6605.01</plasmid>
    </source>
</reference>
<dbReference type="Proteomes" id="UP000010366">
    <property type="component" value="Plasmid pCHA6605.01"/>
</dbReference>
<evidence type="ECO:0000256" key="2">
    <source>
        <dbReference type="SAM" id="Phobius"/>
    </source>
</evidence>
<dbReference type="AlphaFoldDB" id="K9UQ35"/>
<keyword evidence="2" id="KW-0812">Transmembrane</keyword>
<dbReference type="EMBL" id="CP003601">
    <property type="protein sequence ID" value="AFY96920.1"/>
    <property type="molecule type" value="Genomic_DNA"/>
</dbReference>
<feature type="region of interest" description="Disordered" evidence="1">
    <location>
        <begin position="1"/>
        <end position="22"/>
    </location>
</feature>
<keyword evidence="4" id="KW-1185">Reference proteome</keyword>
<evidence type="ECO:0000313" key="3">
    <source>
        <dbReference type="EMBL" id="AFY96920.1"/>
    </source>
</evidence>
<organism evidence="3 4">
    <name type="scientific">Chamaesiphon minutus (strain ATCC 27169 / PCC 6605)</name>
    <dbReference type="NCBI Taxonomy" id="1173020"/>
    <lineage>
        <taxon>Bacteria</taxon>
        <taxon>Bacillati</taxon>
        <taxon>Cyanobacteriota</taxon>
        <taxon>Cyanophyceae</taxon>
        <taxon>Gomontiellales</taxon>
        <taxon>Chamaesiphonaceae</taxon>
        <taxon>Chamaesiphon</taxon>
    </lineage>
</organism>
<accession>K9UQ35</accession>
<protein>
    <submittedName>
        <fullName evidence="3">Uncharacterized protein</fullName>
    </submittedName>
</protein>
<proteinExistence type="predicted"/>
<feature type="transmembrane region" description="Helical" evidence="2">
    <location>
        <begin position="29"/>
        <end position="53"/>
    </location>
</feature>
<keyword evidence="2" id="KW-0472">Membrane</keyword>
<feature type="compositionally biased region" description="Polar residues" evidence="1">
    <location>
        <begin position="1"/>
        <end position="14"/>
    </location>
</feature>
<keyword evidence="2" id="KW-1133">Transmembrane helix</keyword>
<sequence>MQMHTRSIETTPSNLLPPRDRGSLHPSTAYTVSLILMSLIILSSIAAGIYTFIPKVMQPSFLTKLGYKVPCYECKYFSHNPHLKCALHPDTVLTKQAVDYRDADSGSVVKRFKR</sequence>
<evidence type="ECO:0000256" key="1">
    <source>
        <dbReference type="SAM" id="MobiDB-lite"/>
    </source>
</evidence>
<keyword evidence="3" id="KW-0614">Plasmid</keyword>
<gene>
    <name evidence="3" type="ORF">Cha6605_6084</name>
</gene>
<dbReference type="HOGENOM" id="CLU_2116618_0_0_3"/>
<geneLocation type="plasmid" evidence="3 4">
    <name>pCHA6605.01</name>
</geneLocation>
<dbReference type="KEGG" id="cmp:Cha6605_6084"/>